<feature type="domain" description="Glycosyltransferase 2-like" evidence="1">
    <location>
        <begin position="2"/>
        <end position="170"/>
    </location>
</feature>
<dbReference type="InterPro" id="IPR029044">
    <property type="entry name" value="Nucleotide-diphossugar_trans"/>
</dbReference>
<organism evidence="2 3">
    <name type="scientific">Hoyosella rhizosphaerae</name>
    <dbReference type="NCBI Taxonomy" id="1755582"/>
    <lineage>
        <taxon>Bacteria</taxon>
        <taxon>Bacillati</taxon>
        <taxon>Actinomycetota</taxon>
        <taxon>Actinomycetes</taxon>
        <taxon>Mycobacteriales</taxon>
        <taxon>Hoyosellaceae</taxon>
        <taxon>Hoyosella</taxon>
    </lineage>
</organism>
<gene>
    <name evidence="2" type="ORF">GCM10011410_24970</name>
</gene>
<proteinExistence type="predicted"/>
<name>A0A916XG53_9ACTN</name>
<evidence type="ECO:0000313" key="3">
    <source>
        <dbReference type="Proteomes" id="UP000641514"/>
    </source>
</evidence>
<dbReference type="GO" id="GO:0016740">
    <property type="term" value="F:transferase activity"/>
    <property type="evidence" value="ECO:0007669"/>
    <property type="project" value="UniProtKB-KW"/>
</dbReference>
<dbReference type="Gene3D" id="3.90.550.10">
    <property type="entry name" value="Spore Coat Polysaccharide Biosynthesis Protein SpsA, Chain A"/>
    <property type="match status" value="1"/>
</dbReference>
<protein>
    <submittedName>
        <fullName evidence="2">Glycosyl transferase</fullName>
    </submittedName>
</protein>
<sequence>MPRLISDLKGQRAQLDLRVIILDDNSTDATLATAKRAVGSDPRFKVLSGTGNPPPGWVGKQYACHRLAAHVDGMADEGWVADVLVFLDADVRLQPDAIERSVEYFGRTESELVSVWPAQCAFTASETVVQPLLAWSWMAFAPMWMTNQSTNPDHAVACGQFLVIDRNIYKSAGGHAAVKDSLTEDLDLARLLRGNGVGTSVVLASGQARCRMYDSARDLHAGYTRWLGTAFGGPVKSCTIAAVATLAYIAPPLLAVGGGGAVRRIGIVGYTAAVASRMIVWSAEHQRTPTIASSASAVAHPLSTVAFIGLLASSRFRQVRGSTSWKGRALPQVAQISQQELAAR</sequence>
<evidence type="ECO:0000313" key="2">
    <source>
        <dbReference type="EMBL" id="GGC71065.1"/>
    </source>
</evidence>
<reference evidence="2" key="2">
    <citation type="submission" date="2020-09" db="EMBL/GenBank/DDBJ databases">
        <authorList>
            <person name="Sun Q."/>
            <person name="Zhou Y."/>
        </authorList>
    </citation>
    <scope>NUCLEOTIDE SEQUENCE</scope>
    <source>
        <strain evidence="2">CGMCC 1.15478</strain>
    </source>
</reference>
<dbReference type="CDD" id="cd00761">
    <property type="entry name" value="Glyco_tranf_GTA_type"/>
    <property type="match status" value="1"/>
</dbReference>
<dbReference type="InterPro" id="IPR001173">
    <property type="entry name" value="Glyco_trans_2-like"/>
</dbReference>
<dbReference type="EMBL" id="BMJH01000003">
    <property type="protein sequence ID" value="GGC71065.1"/>
    <property type="molecule type" value="Genomic_DNA"/>
</dbReference>
<dbReference type="PANTHER" id="PTHR43646:SF3">
    <property type="entry name" value="SLR1566 PROTEIN"/>
    <property type="match status" value="1"/>
</dbReference>
<keyword evidence="3" id="KW-1185">Reference proteome</keyword>
<dbReference type="SUPFAM" id="SSF53448">
    <property type="entry name" value="Nucleotide-diphospho-sugar transferases"/>
    <property type="match status" value="1"/>
</dbReference>
<comment type="caution">
    <text evidence="2">The sequence shown here is derived from an EMBL/GenBank/DDBJ whole genome shotgun (WGS) entry which is preliminary data.</text>
</comment>
<dbReference type="AlphaFoldDB" id="A0A916XG53"/>
<evidence type="ECO:0000259" key="1">
    <source>
        <dbReference type="Pfam" id="PF00535"/>
    </source>
</evidence>
<dbReference type="PANTHER" id="PTHR43646">
    <property type="entry name" value="GLYCOSYLTRANSFERASE"/>
    <property type="match status" value="1"/>
</dbReference>
<dbReference type="Pfam" id="PF00535">
    <property type="entry name" value="Glycos_transf_2"/>
    <property type="match status" value="1"/>
</dbReference>
<dbReference type="Proteomes" id="UP000641514">
    <property type="component" value="Unassembled WGS sequence"/>
</dbReference>
<keyword evidence="2" id="KW-0808">Transferase</keyword>
<accession>A0A916XG53</accession>
<reference evidence="2" key="1">
    <citation type="journal article" date="2014" name="Int. J. Syst. Evol. Microbiol.">
        <title>Complete genome sequence of Corynebacterium casei LMG S-19264T (=DSM 44701T), isolated from a smear-ripened cheese.</title>
        <authorList>
            <consortium name="US DOE Joint Genome Institute (JGI-PGF)"/>
            <person name="Walter F."/>
            <person name="Albersmeier A."/>
            <person name="Kalinowski J."/>
            <person name="Ruckert C."/>
        </authorList>
    </citation>
    <scope>NUCLEOTIDE SEQUENCE</scope>
    <source>
        <strain evidence="2">CGMCC 1.15478</strain>
    </source>
</reference>